<evidence type="ECO:0000313" key="1">
    <source>
        <dbReference type="EMBL" id="OOF50315.1"/>
    </source>
</evidence>
<organism evidence="1 2">
    <name type="scientific">Rodentibacter genomosp. 1</name>
    <dbReference type="NCBI Taxonomy" id="1908264"/>
    <lineage>
        <taxon>Bacteria</taxon>
        <taxon>Pseudomonadati</taxon>
        <taxon>Pseudomonadota</taxon>
        <taxon>Gammaproteobacteria</taxon>
        <taxon>Pasteurellales</taxon>
        <taxon>Pasteurellaceae</taxon>
        <taxon>Rodentibacter</taxon>
    </lineage>
</organism>
<sequence length="107" mass="12557">MLPKERLAQIAEMENLLDESTDFLAEIGDFLEKWQAFLPKIKKLEQYYFAGDWRDDYEAYEQGEIPKEMPCGVLSQDLVFNASAEHQDLAIEYLKVITMILDRQNYS</sequence>
<gene>
    <name evidence="1" type="ORF">BKK54_06620</name>
</gene>
<dbReference type="STRING" id="1908264.BKK54_06620"/>
<protein>
    <recommendedName>
        <fullName evidence="3">DUF4298 domain-containing protein</fullName>
    </recommendedName>
</protein>
<comment type="caution">
    <text evidence="1">The sequence shown here is derived from an EMBL/GenBank/DDBJ whole genome shotgun (WGS) entry which is preliminary data.</text>
</comment>
<dbReference type="EMBL" id="MLHN01000010">
    <property type="protein sequence ID" value="OOF50315.1"/>
    <property type="molecule type" value="Genomic_DNA"/>
</dbReference>
<proteinExistence type="predicted"/>
<name>A0A1V3J5Z1_9PAST</name>
<keyword evidence="2" id="KW-1185">Reference proteome</keyword>
<dbReference type="RefSeq" id="WP_077542355.1">
    <property type="nucleotide sequence ID" value="NZ_MLHN01000010.1"/>
</dbReference>
<accession>A0A1V3J5Z1</accession>
<dbReference type="InterPro" id="IPR025384">
    <property type="entry name" value="DUF4298"/>
</dbReference>
<evidence type="ECO:0008006" key="3">
    <source>
        <dbReference type="Google" id="ProtNLM"/>
    </source>
</evidence>
<evidence type="ECO:0000313" key="2">
    <source>
        <dbReference type="Proteomes" id="UP000188481"/>
    </source>
</evidence>
<dbReference type="AlphaFoldDB" id="A0A1V3J5Z1"/>
<reference evidence="1 2" key="1">
    <citation type="submission" date="2016-10" db="EMBL/GenBank/DDBJ databases">
        <title>Rodentibacter gen. nov. and new species.</title>
        <authorList>
            <person name="Christensen H."/>
        </authorList>
    </citation>
    <scope>NUCLEOTIDE SEQUENCE [LARGE SCALE GENOMIC DNA]</scope>
    <source>
        <strain evidence="2">ppn416</strain>
    </source>
</reference>
<dbReference type="Pfam" id="PF14131">
    <property type="entry name" value="DUF4298"/>
    <property type="match status" value="1"/>
</dbReference>
<dbReference type="Proteomes" id="UP000188481">
    <property type="component" value="Unassembled WGS sequence"/>
</dbReference>